<evidence type="ECO:0000259" key="3">
    <source>
        <dbReference type="Pfam" id="PF15024"/>
    </source>
</evidence>
<dbReference type="UniPathway" id="UPA00378"/>
<keyword evidence="2" id="KW-1133">Transmembrane helix</keyword>
<evidence type="ECO:0000313" key="5">
    <source>
        <dbReference type="Proteomes" id="UP000092583"/>
    </source>
</evidence>
<accession>A0A1B9J2R3</accession>
<reference evidence="5" key="2">
    <citation type="submission" date="2013-12" db="EMBL/GenBank/DDBJ databases">
        <title>Evolution of pathogenesis and genome organization in the Tremellales.</title>
        <authorList>
            <person name="Cuomo C."/>
            <person name="Litvintseva A."/>
            <person name="Heitman J."/>
            <person name="Chen Y."/>
            <person name="Sun S."/>
            <person name="Springer D."/>
            <person name="Dromer F."/>
            <person name="Young S."/>
            <person name="Zeng Q."/>
            <person name="Chapman S."/>
            <person name="Gujja S."/>
            <person name="Saif S."/>
            <person name="Birren B."/>
        </authorList>
    </citation>
    <scope>NUCLEOTIDE SEQUENCE [LARGE SCALE GENOMIC DNA]</scope>
    <source>
        <strain evidence="5">CBS 10435</strain>
    </source>
</reference>
<sequence>MVGNNRNDYIPLATSPSGAGEEGVDEQKERILRRSHNKLFFPLNHLPNSIRSRHRLLFLLLPIPLIVILLSLGRHFFGTTSSPSSSGGLDLQIGENPYFYTGDVWKHNDLVIARLSHCRELGILRNTSLPFTENEKLSQEEDELILQGCGTNQTTVLILSSLWFAEAFAGTSTAGETIYAQSVISTLNAYNYSYVFTSLGWYNADMRKTVELWSILKDNVRMVLADPDQVNVCYTHSDQKCLKTKENIEGIPAWKIMSFWYWDDPANPLGTQFTLSPSPRNDNYFLSYSIEPTCRRLPSLHTSHRHDPPQAYLLAKQIHYLENSTAFSWTLETLVGLQDTYGITVVGGMTDDDEVTSKRVKELGIKNMGKLPKLDFYQELSKSFVFVGVGRPRISPSPWDALCMGVPFINPILTWDEEDPQNRTKWHAQQWHMTDLEPPYVYSVHAHDLSGLSEAVGLALQNPIESYIPDYMRFDFACHRTADLVESDWRSKAESILQERTESGEGQVSCVFLELQDGWKGYEYVSLIRVL</sequence>
<dbReference type="InterPro" id="IPR026116">
    <property type="entry name" value="GT18_cat"/>
</dbReference>
<dbReference type="Pfam" id="PF15024">
    <property type="entry name" value="Glyco_transf_18"/>
    <property type="match status" value="1"/>
</dbReference>
<gene>
    <name evidence="4" type="ORF">L486_01705</name>
</gene>
<dbReference type="GO" id="GO:0030144">
    <property type="term" value="F:alpha-1,6-mannosylglycoprotein 6-beta-N-acetylglucosaminyltransferase activity"/>
    <property type="evidence" value="ECO:0007669"/>
    <property type="project" value="InterPro"/>
</dbReference>
<feature type="transmembrane region" description="Helical" evidence="2">
    <location>
        <begin position="56"/>
        <end position="77"/>
    </location>
</feature>
<feature type="domain" description="Glycosyltransferase family 18 catalytic" evidence="3">
    <location>
        <begin position="280"/>
        <end position="478"/>
    </location>
</feature>
<evidence type="ECO:0000313" key="4">
    <source>
        <dbReference type="EMBL" id="OCF62039.1"/>
    </source>
</evidence>
<keyword evidence="2" id="KW-0812">Transmembrane</keyword>
<protein>
    <recommendedName>
        <fullName evidence="3">Glycosyltransferase family 18 catalytic domain-containing protein</fullName>
    </recommendedName>
</protein>
<evidence type="ECO:0000256" key="2">
    <source>
        <dbReference type="SAM" id="Phobius"/>
    </source>
</evidence>
<dbReference type="AlphaFoldDB" id="A0A1B9J2R3"/>
<dbReference type="EMBL" id="KI669459">
    <property type="protein sequence ID" value="OCF62039.1"/>
    <property type="molecule type" value="Genomic_DNA"/>
</dbReference>
<reference evidence="4 5" key="1">
    <citation type="submission" date="2013-07" db="EMBL/GenBank/DDBJ databases">
        <title>The Genome Sequence of Kwoniella mangroviensis CBS10435.</title>
        <authorList>
            <consortium name="The Broad Institute Genome Sequencing Platform"/>
            <person name="Cuomo C."/>
            <person name="Litvintseva A."/>
            <person name="Chen Y."/>
            <person name="Heitman J."/>
            <person name="Sun S."/>
            <person name="Springer D."/>
            <person name="Dromer F."/>
            <person name="Young S.K."/>
            <person name="Zeng Q."/>
            <person name="Gargeya S."/>
            <person name="Fitzgerald M."/>
            <person name="Abouelleil A."/>
            <person name="Alvarado L."/>
            <person name="Berlin A.M."/>
            <person name="Chapman S.B."/>
            <person name="Dewar J."/>
            <person name="Goldberg J."/>
            <person name="Griggs A."/>
            <person name="Gujja S."/>
            <person name="Hansen M."/>
            <person name="Howarth C."/>
            <person name="Imamovic A."/>
            <person name="Larimer J."/>
            <person name="McCowan C."/>
            <person name="Murphy C."/>
            <person name="Pearson M."/>
            <person name="Priest M."/>
            <person name="Roberts A."/>
            <person name="Saif S."/>
            <person name="Shea T."/>
            <person name="Sykes S."/>
            <person name="Wortman J."/>
            <person name="Nusbaum C."/>
            <person name="Birren B."/>
        </authorList>
    </citation>
    <scope>NUCLEOTIDE SEQUENCE [LARGE SCALE GENOMIC DNA]</scope>
    <source>
        <strain evidence="4 5">CBS 10435</strain>
    </source>
</reference>
<dbReference type="OrthoDB" id="2113294at2759"/>
<keyword evidence="5" id="KW-1185">Reference proteome</keyword>
<keyword evidence="2" id="KW-0472">Membrane</keyword>
<dbReference type="Proteomes" id="UP000092583">
    <property type="component" value="Unassembled WGS sequence"/>
</dbReference>
<name>A0A1B9J2R3_9TREE</name>
<organism evidence="4 5">
    <name type="scientific">Kwoniella mangroviensis CBS 10435</name>
    <dbReference type="NCBI Taxonomy" id="1331196"/>
    <lineage>
        <taxon>Eukaryota</taxon>
        <taxon>Fungi</taxon>
        <taxon>Dikarya</taxon>
        <taxon>Basidiomycota</taxon>
        <taxon>Agaricomycotina</taxon>
        <taxon>Tremellomycetes</taxon>
        <taxon>Tremellales</taxon>
        <taxon>Cryptococcaceae</taxon>
        <taxon>Kwoniella</taxon>
    </lineage>
</organism>
<proteinExistence type="predicted"/>
<evidence type="ECO:0000256" key="1">
    <source>
        <dbReference type="SAM" id="MobiDB-lite"/>
    </source>
</evidence>
<dbReference type="STRING" id="1331196.A0A1B9J2R3"/>
<feature type="region of interest" description="Disordered" evidence="1">
    <location>
        <begin position="1"/>
        <end position="23"/>
    </location>
</feature>